<dbReference type="PRINTS" id="PR00080">
    <property type="entry name" value="SDRFAMILY"/>
</dbReference>
<name>A0ABX3SNK5_MYCMA</name>
<organism evidence="3 4">
    <name type="scientific">Mycobacterium malmoense</name>
    <dbReference type="NCBI Taxonomy" id="1780"/>
    <lineage>
        <taxon>Bacteria</taxon>
        <taxon>Bacillati</taxon>
        <taxon>Actinomycetota</taxon>
        <taxon>Actinomycetes</taxon>
        <taxon>Mycobacteriales</taxon>
        <taxon>Mycobacteriaceae</taxon>
        <taxon>Mycobacterium</taxon>
    </lineage>
</organism>
<dbReference type="PROSITE" id="PS00061">
    <property type="entry name" value="ADH_SHORT"/>
    <property type="match status" value="1"/>
</dbReference>
<reference evidence="3 4" key="1">
    <citation type="submission" date="2017-02" db="EMBL/GenBank/DDBJ databases">
        <title>The new phylogeny of genus Mycobacterium.</title>
        <authorList>
            <person name="Tortoli E."/>
            <person name="Trovato A."/>
            <person name="Cirillo D.M."/>
        </authorList>
    </citation>
    <scope>NUCLEOTIDE SEQUENCE [LARGE SCALE GENOMIC DNA]</scope>
    <source>
        <strain evidence="3 4">IP1130001</strain>
    </source>
</reference>
<proteinExistence type="inferred from homology"/>
<sequence length="246" mass="24937">MVEQPTSRSRQPAALVTGATSGIGQAVAFALTDRGYEVIVHGRDAVRGAETVKVIEDRGGRARFIAADLAEPAGVAALVAGAGPIDVLVNNAGFSWFGPTDRLDDATFDELFAANVRGAYRLVAALAPGMAERGHGSIVSVDSMAGHIGLSGAAAYGATKAALTAMSRAWAAEYSPAGVRVNTVAPGPAYTGGASEDLITELGATTLLGRAAQPEEIAEVIAFLVSDKASYITGAVIPVDGGRTAI</sequence>
<dbReference type="Gene3D" id="3.40.50.720">
    <property type="entry name" value="NAD(P)-binding Rossmann-like Domain"/>
    <property type="match status" value="1"/>
</dbReference>
<dbReference type="Pfam" id="PF13561">
    <property type="entry name" value="adh_short_C2"/>
    <property type="match status" value="1"/>
</dbReference>
<accession>A0ABX3SNK5</accession>
<keyword evidence="2" id="KW-0560">Oxidoreductase</keyword>
<evidence type="ECO:0000256" key="1">
    <source>
        <dbReference type="ARBA" id="ARBA00006484"/>
    </source>
</evidence>
<dbReference type="SUPFAM" id="SSF51735">
    <property type="entry name" value="NAD(P)-binding Rossmann-fold domains"/>
    <property type="match status" value="1"/>
</dbReference>
<dbReference type="InterPro" id="IPR002347">
    <property type="entry name" value="SDR_fam"/>
</dbReference>
<keyword evidence="4" id="KW-1185">Reference proteome</keyword>
<evidence type="ECO:0000313" key="3">
    <source>
        <dbReference type="EMBL" id="ORA80011.1"/>
    </source>
</evidence>
<dbReference type="InterPro" id="IPR020904">
    <property type="entry name" value="Sc_DH/Rdtase_CS"/>
</dbReference>
<dbReference type="PRINTS" id="PR00081">
    <property type="entry name" value="GDHRDH"/>
</dbReference>
<dbReference type="PANTHER" id="PTHR43639">
    <property type="entry name" value="OXIDOREDUCTASE, SHORT-CHAIN DEHYDROGENASE/REDUCTASE FAMILY (AFU_ORTHOLOGUE AFUA_5G02870)"/>
    <property type="match status" value="1"/>
</dbReference>
<comment type="similarity">
    <text evidence="1">Belongs to the short-chain dehydrogenases/reductases (SDR) family.</text>
</comment>
<dbReference type="EMBL" id="MVHV01000019">
    <property type="protein sequence ID" value="ORA80011.1"/>
    <property type="molecule type" value="Genomic_DNA"/>
</dbReference>
<evidence type="ECO:0000256" key="2">
    <source>
        <dbReference type="ARBA" id="ARBA00023002"/>
    </source>
</evidence>
<protein>
    <submittedName>
        <fullName evidence="3">Short-chain dehydrogenase</fullName>
    </submittedName>
</protein>
<dbReference type="Proteomes" id="UP000243140">
    <property type="component" value="Unassembled WGS sequence"/>
</dbReference>
<dbReference type="RefSeq" id="WP_083011371.1">
    <property type="nucleotide sequence ID" value="NZ_CP060015.1"/>
</dbReference>
<comment type="caution">
    <text evidence="3">The sequence shown here is derived from an EMBL/GenBank/DDBJ whole genome shotgun (WGS) entry which is preliminary data.</text>
</comment>
<evidence type="ECO:0000313" key="4">
    <source>
        <dbReference type="Proteomes" id="UP000243140"/>
    </source>
</evidence>
<dbReference type="PANTHER" id="PTHR43639:SF1">
    <property type="entry name" value="SHORT-CHAIN DEHYDROGENASE_REDUCTASE FAMILY PROTEIN"/>
    <property type="match status" value="1"/>
</dbReference>
<dbReference type="InterPro" id="IPR036291">
    <property type="entry name" value="NAD(P)-bd_dom_sf"/>
</dbReference>
<gene>
    <name evidence="3" type="ORF">BST29_17715</name>
</gene>
<dbReference type="CDD" id="cd05233">
    <property type="entry name" value="SDR_c"/>
    <property type="match status" value="1"/>
</dbReference>